<gene>
    <name evidence="1" type="ORF">E1832_18465</name>
</gene>
<dbReference type="InterPro" id="IPR036514">
    <property type="entry name" value="SGNH_hydro_sf"/>
</dbReference>
<evidence type="ECO:0000313" key="2">
    <source>
        <dbReference type="Proteomes" id="UP000295301"/>
    </source>
</evidence>
<protein>
    <recommendedName>
        <fullName evidence="3">SGNH/GDSL hydrolase family protein</fullName>
    </recommendedName>
</protein>
<sequence length="317" mass="34879">MTLRLLVVLIAAALLLAGSVWWYMSKPRTPGAASVAAAYDTPLTPPPGPITVYHLGHSLVGRDMPAMLAQLAGPGHRYALQLGWGTTLKQHWEPDLEINGFEAENDTPQFRPARVAIGSGEYDAVVLTEMVELRDAIKYHDSARYLSQWADLARQAAPETRVYLYETWHRLDDPEGWLDRLDRDLEDLWENKVLLPDLAGGGAARPIHVIPAGQVMAAFVRAVEAAGGLDNIASRDDLFRRDEAGKRDDIHLNDLGHYLVALTHYAVLYGRNPQGLPRQLVRADGTAATAPGADSARLMQRIVWQVVTTYPKTGVAP</sequence>
<dbReference type="Proteomes" id="UP000295301">
    <property type="component" value="Unassembled WGS sequence"/>
</dbReference>
<dbReference type="GO" id="GO:0016788">
    <property type="term" value="F:hydrolase activity, acting on ester bonds"/>
    <property type="evidence" value="ECO:0007669"/>
    <property type="project" value="UniProtKB-ARBA"/>
</dbReference>
<dbReference type="OrthoDB" id="8883291at2"/>
<proteinExistence type="predicted"/>
<evidence type="ECO:0000313" key="1">
    <source>
        <dbReference type="EMBL" id="TDK42131.1"/>
    </source>
</evidence>
<comment type="caution">
    <text evidence="1">The sequence shown here is derived from an EMBL/GenBank/DDBJ whole genome shotgun (WGS) entry which is preliminary data.</text>
</comment>
<dbReference type="RefSeq" id="WP_133361260.1">
    <property type="nucleotide sequence ID" value="NZ_SMUV01000073.1"/>
</dbReference>
<accession>A0A4R5USX4</accession>
<dbReference type="AlphaFoldDB" id="A0A4R5USX4"/>
<organism evidence="1 2">
    <name type="scientific">Antarcticimicrobium luteum</name>
    <dbReference type="NCBI Taxonomy" id="2547397"/>
    <lineage>
        <taxon>Bacteria</taxon>
        <taxon>Pseudomonadati</taxon>
        <taxon>Pseudomonadota</taxon>
        <taxon>Alphaproteobacteria</taxon>
        <taxon>Rhodobacterales</taxon>
        <taxon>Paracoccaceae</taxon>
        <taxon>Antarcticimicrobium</taxon>
    </lineage>
</organism>
<keyword evidence="2" id="KW-1185">Reference proteome</keyword>
<evidence type="ECO:0008006" key="3">
    <source>
        <dbReference type="Google" id="ProtNLM"/>
    </source>
</evidence>
<dbReference type="Gene3D" id="3.40.50.1110">
    <property type="entry name" value="SGNH hydrolase"/>
    <property type="match status" value="1"/>
</dbReference>
<reference evidence="1 2" key="1">
    <citation type="submission" date="2019-03" db="EMBL/GenBank/DDBJ databases">
        <title>Ruegeria lutea sp. nov., a novel strain, isolated from marine sediment, the Masan Bay, South Korea.</title>
        <authorList>
            <person name="Kim J."/>
            <person name="Kim D.-Y."/>
            <person name="Lee S.-S."/>
        </authorList>
    </citation>
    <scope>NUCLEOTIDE SEQUENCE [LARGE SCALE GENOMIC DNA]</scope>
    <source>
        <strain evidence="1 2">318-1</strain>
    </source>
</reference>
<name>A0A4R5USX4_9RHOB</name>
<dbReference type="EMBL" id="SMUV01000073">
    <property type="protein sequence ID" value="TDK42131.1"/>
    <property type="molecule type" value="Genomic_DNA"/>
</dbReference>